<dbReference type="InterPro" id="IPR001680">
    <property type="entry name" value="WD40_rpt"/>
</dbReference>
<evidence type="ECO:0000313" key="2">
    <source>
        <dbReference type="EMBL" id="TPX54526.1"/>
    </source>
</evidence>
<dbReference type="PROSITE" id="PS50082">
    <property type="entry name" value="WD_REPEATS_2"/>
    <property type="match status" value="1"/>
</dbReference>
<dbReference type="SUPFAM" id="SSF50978">
    <property type="entry name" value="WD40 repeat-like"/>
    <property type="match status" value="1"/>
</dbReference>
<reference evidence="2 3" key="1">
    <citation type="journal article" date="2019" name="Sci. Rep.">
        <title>Comparative genomics of chytrid fungi reveal insights into the obligate biotrophic and pathogenic lifestyle of Synchytrium endobioticum.</title>
        <authorList>
            <person name="van de Vossenberg B.T.L.H."/>
            <person name="Warris S."/>
            <person name="Nguyen H.D.T."/>
            <person name="van Gent-Pelzer M.P.E."/>
            <person name="Joly D.L."/>
            <person name="van de Geest H.C."/>
            <person name="Bonants P.J.M."/>
            <person name="Smith D.S."/>
            <person name="Levesque C.A."/>
            <person name="van der Lee T.A.J."/>
        </authorList>
    </citation>
    <scope>NUCLEOTIDE SEQUENCE [LARGE SCALE GENOMIC DNA]</scope>
    <source>
        <strain evidence="2 3">MB42</strain>
    </source>
</reference>
<comment type="caution">
    <text evidence="2">The sequence shown here is derived from an EMBL/GenBank/DDBJ whole genome shotgun (WGS) entry which is preliminary data.</text>
</comment>
<dbReference type="AlphaFoldDB" id="A0A507DSL7"/>
<evidence type="ECO:0000313" key="3">
    <source>
        <dbReference type="Proteomes" id="UP000317494"/>
    </source>
</evidence>
<accession>A0A507DSL7</accession>
<evidence type="ECO:0000256" key="1">
    <source>
        <dbReference type="PROSITE-ProRule" id="PRU00221"/>
    </source>
</evidence>
<sequence length="200" mass="22445">MVDASSSFQKWNSDSQGNPVASRCLWISAIEKLDLFVTCGNDGTIRVWDGYNSLLREMQLDEPIHGLCILNSRGDIVVAVRDRLDLLPFSSYLPPGYCKTAQLLESNITIEETIPFDETPQLSIPKRFTFTLDEQRPWPARDVPPSSAFCFMGMFLSLEGGFSCYHISVIPLVAMTAVQATHSRHLEELSPTGQTYMNMM</sequence>
<organism evidence="2 3">
    <name type="scientific">Synchytrium endobioticum</name>
    <dbReference type="NCBI Taxonomy" id="286115"/>
    <lineage>
        <taxon>Eukaryota</taxon>
        <taxon>Fungi</taxon>
        <taxon>Fungi incertae sedis</taxon>
        <taxon>Chytridiomycota</taxon>
        <taxon>Chytridiomycota incertae sedis</taxon>
        <taxon>Chytridiomycetes</taxon>
        <taxon>Synchytriales</taxon>
        <taxon>Synchytriaceae</taxon>
        <taxon>Synchytrium</taxon>
    </lineage>
</organism>
<dbReference type="Proteomes" id="UP000317494">
    <property type="component" value="Unassembled WGS sequence"/>
</dbReference>
<name>A0A507DSL7_9FUNG</name>
<gene>
    <name evidence="2" type="ORF">SeMB42_g00216</name>
</gene>
<proteinExistence type="predicted"/>
<dbReference type="PANTHER" id="PTHR45532:SF1">
    <property type="entry name" value="WD REPEAT-CONTAINING PROTEIN 97"/>
    <property type="match status" value="1"/>
</dbReference>
<feature type="repeat" description="WD" evidence="1">
    <location>
        <begin position="35"/>
        <end position="49"/>
    </location>
</feature>
<keyword evidence="1" id="KW-0853">WD repeat</keyword>
<dbReference type="VEuPathDB" id="FungiDB:SeMB42_g00216"/>
<dbReference type="STRING" id="286115.A0A507DSL7"/>
<protein>
    <submittedName>
        <fullName evidence="2">Uncharacterized protein</fullName>
    </submittedName>
</protein>
<dbReference type="InterPro" id="IPR036322">
    <property type="entry name" value="WD40_repeat_dom_sf"/>
</dbReference>
<keyword evidence="3" id="KW-1185">Reference proteome</keyword>
<dbReference type="PANTHER" id="PTHR45532">
    <property type="entry name" value="WD REPEAT-CONTAINING PROTEIN 97"/>
    <property type="match status" value="1"/>
</dbReference>
<dbReference type="EMBL" id="QEAN01000004">
    <property type="protein sequence ID" value="TPX54526.1"/>
    <property type="molecule type" value="Genomic_DNA"/>
</dbReference>